<name>A0ABR5TNA3_9BACL</name>
<dbReference type="InterPro" id="IPR036086">
    <property type="entry name" value="ParB/Sulfiredoxin_sf"/>
</dbReference>
<dbReference type="CDD" id="cd16393">
    <property type="entry name" value="SPO0J_N"/>
    <property type="match status" value="1"/>
</dbReference>
<keyword evidence="4" id="KW-1185">Reference proteome</keyword>
<dbReference type="Gene3D" id="3.90.1530.30">
    <property type="match status" value="1"/>
</dbReference>
<dbReference type="InterPro" id="IPR003115">
    <property type="entry name" value="ParB_N"/>
</dbReference>
<gene>
    <name evidence="3" type="ORF">HMPREF1871_00130</name>
</gene>
<dbReference type="SUPFAM" id="SSF109709">
    <property type="entry name" value="KorB DNA-binding domain-like"/>
    <property type="match status" value="1"/>
</dbReference>
<dbReference type="InterPro" id="IPR004437">
    <property type="entry name" value="ParB/RepB/Spo0J"/>
</dbReference>
<evidence type="ECO:0000313" key="3">
    <source>
        <dbReference type="EMBL" id="KXB58887.1"/>
    </source>
</evidence>
<dbReference type="PANTHER" id="PTHR33375">
    <property type="entry name" value="CHROMOSOME-PARTITIONING PROTEIN PARB-RELATED"/>
    <property type="match status" value="1"/>
</dbReference>
<feature type="domain" description="ParB-like N-terminal" evidence="2">
    <location>
        <begin position="44"/>
        <end position="134"/>
    </location>
</feature>
<accession>A0ABR5TNA3</accession>
<dbReference type="Pfam" id="PF02195">
    <property type="entry name" value="ParB_N"/>
    <property type="match status" value="1"/>
</dbReference>
<evidence type="ECO:0000259" key="2">
    <source>
        <dbReference type="SMART" id="SM00470"/>
    </source>
</evidence>
<dbReference type="NCBIfam" id="TIGR00180">
    <property type="entry name" value="parB_part"/>
    <property type="match status" value="1"/>
</dbReference>
<dbReference type="InterPro" id="IPR050336">
    <property type="entry name" value="Chromosome_partition/occlusion"/>
</dbReference>
<proteinExistence type="inferred from homology"/>
<dbReference type="SUPFAM" id="SSF110849">
    <property type="entry name" value="ParB/Sulfiredoxin"/>
    <property type="match status" value="1"/>
</dbReference>
<dbReference type="EMBL" id="LSDB01000003">
    <property type="protein sequence ID" value="KXB58887.1"/>
    <property type="molecule type" value="Genomic_DNA"/>
</dbReference>
<dbReference type="PANTHER" id="PTHR33375:SF8">
    <property type="entry name" value="NUCLEOID OCCLUSION PROTEIN"/>
    <property type="match status" value="1"/>
</dbReference>
<evidence type="ECO:0000256" key="1">
    <source>
        <dbReference type="ARBA" id="ARBA00006295"/>
    </source>
</evidence>
<protein>
    <submittedName>
        <fullName evidence="3">Nucleoid occlusion protein</fullName>
    </submittedName>
</protein>
<comment type="similarity">
    <text evidence="1">Belongs to the ParB family.</text>
</comment>
<dbReference type="SMART" id="SM00470">
    <property type="entry name" value="ParB"/>
    <property type="match status" value="1"/>
</dbReference>
<dbReference type="Gene3D" id="1.10.10.2830">
    <property type="match status" value="1"/>
</dbReference>
<evidence type="ECO:0000313" key="4">
    <source>
        <dbReference type="Proteomes" id="UP000070467"/>
    </source>
</evidence>
<reference evidence="3 4" key="1">
    <citation type="submission" date="2016-01" db="EMBL/GenBank/DDBJ databases">
        <authorList>
            <person name="Mitreva M."/>
            <person name="Pepin K.H."/>
            <person name="Mihindukulasuriya K.A."/>
            <person name="Fulton R."/>
            <person name="Fronick C."/>
            <person name="O'Laughlin M."/>
            <person name="Miner T."/>
            <person name="Herter B."/>
            <person name="Rosa B.A."/>
            <person name="Cordes M."/>
            <person name="Tomlinson C."/>
            <person name="Wollam A."/>
            <person name="Palsikar V.B."/>
            <person name="Mardis E.R."/>
            <person name="Wilson R.K."/>
        </authorList>
    </citation>
    <scope>NUCLEOTIDE SEQUENCE [LARGE SCALE GENOMIC DNA]</scope>
    <source>
        <strain evidence="3 4">KA00071</strain>
    </source>
</reference>
<dbReference type="InterPro" id="IPR041468">
    <property type="entry name" value="HTH_ParB/Spo0J"/>
</dbReference>
<dbReference type="Pfam" id="PF17762">
    <property type="entry name" value="HTH_ParB"/>
    <property type="match status" value="1"/>
</dbReference>
<sequence>MIKYKRQKKIGVIYLEDTLKPFSKLYDLTHRAEKVGISDEDILKEIEIEKIVPNKFQPRREFDETKIKELAESIKQNGLLQSITVRRLNDGYYELIAGERRLKALKYLNKATTNAIVKELNDEQMSTLALIENIQREELSPIEEANAYQKLININNITQEELAKSLGKTQSTVANKIRLLKLSPKVIKSIQNKKITERHGRAMVKLEHSVQEKILQQILRQNLNVSQTEETIENYLIIKNEKKSVEVHHNYDAQKIISKITKEIKKIEEKYLVSIKQQEEEEIESVVLKIKVPRYRGKI</sequence>
<comment type="caution">
    <text evidence="3">The sequence shown here is derived from an EMBL/GenBank/DDBJ whole genome shotgun (WGS) entry which is preliminary data.</text>
</comment>
<dbReference type="Proteomes" id="UP000070467">
    <property type="component" value="Unassembled WGS sequence"/>
</dbReference>
<organism evidence="3 4">
    <name type="scientific">Gemelliphila asaccharolytica</name>
    <dbReference type="NCBI Taxonomy" id="502393"/>
    <lineage>
        <taxon>Bacteria</taxon>
        <taxon>Bacillati</taxon>
        <taxon>Bacillota</taxon>
        <taxon>Bacilli</taxon>
        <taxon>Bacillales</taxon>
        <taxon>Gemellaceae</taxon>
        <taxon>Gemelliphila</taxon>
    </lineage>
</organism>